<dbReference type="PANTHER" id="PTHR31252">
    <property type="entry name" value="DUF4419 DOMAIN-CONTAINING PROTEIN"/>
    <property type="match status" value="1"/>
</dbReference>
<accession>A0A9N8WLK2</accession>
<dbReference type="InterPro" id="IPR011009">
    <property type="entry name" value="Kinase-like_dom_sf"/>
</dbReference>
<reference evidence="2" key="1">
    <citation type="submission" date="2021-06" db="EMBL/GenBank/DDBJ databases">
        <authorList>
            <person name="Kallberg Y."/>
            <person name="Tangrot J."/>
            <person name="Rosling A."/>
        </authorList>
    </citation>
    <scope>NUCLEOTIDE SEQUENCE</scope>
    <source>
        <strain evidence="2">87-6 pot B 2015</strain>
    </source>
</reference>
<feature type="compositionally biased region" description="Polar residues" evidence="1">
    <location>
        <begin position="230"/>
        <end position="247"/>
    </location>
</feature>
<dbReference type="EMBL" id="CAJVPP010000505">
    <property type="protein sequence ID" value="CAG8488583.1"/>
    <property type="molecule type" value="Genomic_DNA"/>
</dbReference>
<evidence type="ECO:0000313" key="3">
    <source>
        <dbReference type="Proteomes" id="UP000789375"/>
    </source>
</evidence>
<dbReference type="Gene3D" id="3.30.200.20">
    <property type="entry name" value="Phosphorylase Kinase, domain 1"/>
    <property type="match status" value="1"/>
</dbReference>
<feature type="region of interest" description="Disordered" evidence="1">
    <location>
        <begin position="213"/>
        <end position="247"/>
    </location>
</feature>
<proteinExistence type="predicted"/>
<dbReference type="AlphaFoldDB" id="A0A9N8WLK2"/>
<dbReference type="PANTHER" id="PTHR31252:SF11">
    <property type="entry name" value="DUF4419 DOMAIN-CONTAINING PROTEIN"/>
    <property type="match status" value="1"/>
</dbReference>
<dbReference type="InterPro" id="IPR025533">
    <property type="entry name" value="DUF4419"/>
</dbReference>
<organism evidence="2 3">
    <name type="scientific">Funneliformis mosseae</name>
    <name type="common">Endomycorrhizal fungus</name>
    <name type="synonym">Glomus mosseae</name>
    <dbReference type="NCBI Taxonomy" id="27381"/>
    <lineage>
        <taxon>Eukaryota</taxon>
        <taxon>Fungi</taxon>
        <taxon>Fungi incertae sedis</taxon>
        <taxon>Mucoromycota</taxon>
        <taxon>Glomeromycotina</taxon>
        <taxon>Glomeromycetes</taxon>
        <taxon>Glomerales</taxon>
        <taxon>Glomeraceae</taxon>
        <taxon>Funneliformis</taxon>
    </lineage>
</organism>
<evidence type="ECO:0000313" key="2">
    <source>
        <dbReference type="EMBL" id="CAG8488583.1"/>
    </source>
</evidence>
<comment type="caution">
    <text evidence="2">The sequence shown here is derived from an EMBL/GenBank/DDBJ whole genome shotgun (WGS) entry which is preliminary data.</text>
</comment>
<dbReference type="SUPFAM" id="SSF56112">
    <property type="entry name" value="Protein kinase-like (PK-like)"/>
    <property type="match status" value="1"/>
</dbReference>
<gene>
    <name evidence="2" type="ORF">FMOSSE_LOCUS3407</name>
</gene>
<keyword evidence="3" id="KW-1185">Reference proteome</keyword>
<sequence length="521" mass="59622">MLDEIINQNNLNKTLNQKYKYEILDQNNLYEIIDQEKYFHIYNYLEFKNIQKIGEINNHQKDNARKWIENAINNENVKFIPFNQLQNSKLLDTGNFGCVMKATWIKTDTFVAYKRLTNIASIKGTKLNAFIHELQIHLQLDYSDRIVRCLGISQGRENVVENTPKHYEELYKKCWDSTPEKRPSIRKILKELEEMIEEKKPTIIEVSEESKKVGVEIDDSNPEETEVDDNNLSTENHAKSSESNPTTLIWEPSTSHGLASAIIHAYTLHQHLRFSPDDVWLTIAQGEEVLIDARDIIGHVNGNFLGDWPKAIARLSDSTDQRVKKVGLKQLLECDFSTSSSASITASQIILLDSMKKYFTYGMRGGCGIPKVTLDGTLEDWLHLQEKVAKLRGLGLNLDFWLDRLEPVVAQFVNTYKGNVDEDFWSMVIYQVPYGSGMPTPCWDGWVCALFPYTESRFKLTKNSIVPSSIPSGLVNVPFKLNIEEENFKLSFSAGFLGARQDKINDEYVVSPVIGWYVADA</sequence>
<name>A0A9N8WLK2_FUNMO</name>
<feature type="compositionally biased region" description="Acidic residues" evidence="1">
    <location>
        <begin position="216"/>
        <end position="229"/>
    </location>
</feature>
<evidence type="ECO:0000256" key="1">
    <source>
        <dbReference type="SAM" id="MobiDB-lite"/>
    </source>
</evidence>
<protein>
    <submittedName>
        <fullName evidence="2">10955_t:CDS:1</fullName>
    </submittedName>
</protein>
<dbReference type="Pfam" id="PF14388">
    <property type="entry name" value="DUF4419"/>
    <property type="match status" value="1"/>
</dbReference>
<dbReference type="Gene3D" id="1.10.510.10">
    <property type="entry name" value="Transferase(Phosphotransferase) domain 1"/>
    <property type="match status" value="1"/>
</dbReference>
<dbReference type="Proteomes" id="UP000789375">
    <property type="component" value="Unassembled WGS sequence"/>
</dbReference>